<organism evidence="2 3">
    <name type="scientific">Pleuronectes platessa</name>
    <name type="common">European plaice</name>
    <dbReference type="NCBI Taxonomy" id="8262"/>
    <lineage>
        <taxon>Eukaryota</taxon>
        <taxon>Metazoa</taxon>
        <taxon>Chordata</taxon>
        <taxon>Craniata</taxon>
        <taxon>Vertebrata</taxon>
        <taxon>Euteleostomi</taxon>
        <taxon>Actinopterygii</taxon>
        <taxon>Neopterygii</taxon>
        <taxon>Teleostei</taxon>
        <taxon>Neoteleostei</taxon>
        <taxon>Acanthomorphata</taxon>
        <taxon>Carangaria</taxon>
        <taxon>Pleuronectiformes</taxon>
        <taxon>Pleuronectoidei</taxon>
        <taxon>Pleuronectidae</taxon>
        <taxon>Pleuronectes</taxon>
    </lineage>
</organism>
<keyword evidence="3" id="KW-1185">Reference proteome</keyword>
<evidence type="ECO:0000313" key="3">
    <source>
        <dbReference type="Proteomes" id="UP001153269"/>
    </source>
</evidence>
<reference evidence="2" key="1">
    <citation type="submission" date="2020-03" db="EMBL/GenBank/DDBJ databases">
        <authorList>
            <person name="Weist P."/>
        </authorList>
    </citation>
    <scope>NUCLEOTIDE SEQUENCE</scope>
</reference>
<proteinExistence type="predicted"/>
<gene>
    <name evidence="2" type="ORF">PLEPLA_LOCUS12562</name>
</gene>
<name>A0A9N7U6J0_PLEPL</name>
<evidence type="ECO:0000256" key="1">
    <source>
        <dbReference type="SAM" id="MobiDB-lite"/>
    </source>
</evidence>
<dbReference type="Proteomes" id="UP001153269">
    <property type="component" value="Unassembled WGS sequence"/>
</dbReference>
<accession>A0A9N7U6J0</accession>
<evidence type="ECO:0000313" key="2">
    <source>
        <dbReference type="EMBL" id="CAB1424634.1"/>
    </source>
</evidence>
<sequence>MQTRVSLSAELIHGCSCCTHQCAGVNSRCSVSGCSVCRLPLQPQSHAALCTFHTHAPECGSEQAVRSLRVWRINGRKRLAAPQQDALQLQPQTAPLAVGSGEMRSSA</sequence>
<comment type="caution">
    <text evidence="2">The sequence shown here is derived from an EMBL/GenBank/DDBJ whole genome shotgun (WGS) entry which is preliminary data.</text>
</comment>
<feature type="compositionally biased region" description="Low complexity" evidence="1">
    <location>
        <begin position="82"/>
        <end position="97"/>
    </location>
</feature>
<protein>
    <submittedName>
        <fullName evidence="2">Uncharacterized protein</fullName>
    </submittedName>
</protein>
<dbReference type="EMBL" id="CADEAL010000746">
    <property type="protein sequence ID" value="CAB1424634.1"/>
    <property type="molecule type" value="Genomic_DNA"/>
</dbReference>
<dbReference type="AlphaFoldDB" id="A0A9N7U6J0"/>
<feature type="region of interest" description="Disordered" evidence="1">
    <location>
        <begin position="82"/>
        <end position="107"/>
    </location>
</feature>